<feature type="compositionally biased region" description="Basic and acidic residues" evidence="1">
    <location>
        <begin position="66"/>
        <end position="80"/>
    </location>
</feature>
<evidence type="ECO:0000313" key="6">
    <source>
        <dbReference type="EMBL" id="APT91854.1"/>
    </source>
</evidence>
<evidence type="ECO:0000256" key="2">
    <source>
        <dbReference type="SAM" id="Phobius"/>
    </source>
</evidence>
<dbReference type="InterPro" id="IPR032364">
    <property type="entry name" value="GramPos_pilinD1_N"/>
</dbReference>
<feature type="signal peptide" evidence="3">
    <location>
        <begin position="1"/>
        <end position="29"/>
    </location>
</feature>
<feature type="domain" description="Gram-positive pilin subunit D1 N-terminal" evidence="4">
    <location>
        <begin position="53"/>
        <end position="225"/>
    </location>
</feature>
<evidence type="ECO:0000313" key="7">
    <source>
        <dbReference type="Proteomes" id="UP000185491"/>
    </source>
</evidence>
<feature type="domain" description="SpaA-like prealbumin fold" evidence="5">
    <location>
        <begin position="438"/>
        <end position="554"/>
    </location>
</feature>
<dbReference type="Pfam" id="PF17802">
    <property type="entry name" value="SpaA"/>
    <property type="match status" value="1"/>
</dbReference>
<dbReference type="STRING" id="161895.CPHO_01835"/>
<evidence type="ECO:0000259" key="4">
    <source>
        <dbReference type="Pfam" id="PF16555"/>
    </source>
</evidence>
<keyword evidence="3" id="KW-0732">Signal</keyword>
<dbReference type="InterPro" id="IPR041033">
    <property type="entry name" value="SpaA_PFL_dom_1"/>
</dbReference>
<reference evidence="6 7" key="1">
    <citation type="submission" date="2014-08" db="EMBL/GenBank/DDBJ databases">
        <title>Complete genome sequence of Corynebacterium phocae M408/89/1(T)(=DSM 44612(T)), isolated from the common seal (Phoca vitulina).</title>
        <authorList>
            <person name="Ruckert C."/>
            <person name="Albersmeier A."/>
            <person name="Winkler A."/>
            <person name="Kalinowski J."/>
        </authorList>
    </citation>
    <scope>NUCLEOTIDE SEQUENCE [LARGE SCALE GENOMIC DNA]</scope>
    <source>
        <strain evidence="6 7">M408/89/1</strain>
    </source>
</reference>
<dbReference type="InterPro" id="IPR013783">
    <property type="entry name" value="Ig-like_fold"/>
</dbReference>
<evidence type="ECO:0000256" key="1">
    <source>
        <dbReference type="SAM" id="MobiDB-lite"/>
    </source>
</evidence>
<dbReference type="KEGG" id="cpho:CPHO_01835"/>
<name>A0A1L7D188_9CORY</name>
<proteinExistence type="predicted"/>
<keyword evidence="2" id="KW-0472">Membrane</keyword>
<sequence>MMKFKKGFAVAIAAGVLATGSFGSQMVVATPSAVAAEGDFTHQALPVQPQDGYTLKIHKYGKTKGKFAENGDRPEGERRKNNGVAITDIPNSFGDPVAGVVFEAYKIGGIDLSTNSGWQNAEKFSKVFNAGDKSTTDKAKSLVTNFVVAGTTNATLGTATETAATDAQGETSLTGLDMGLYLVVEKSVPSGYKRDVQPFIVALPMTDPDAKNQWLNTVHVYPKNSVQEAGEITKTVEEVYDDNKGGATGQPKGKALLAGSTEKVRYKIEQDLTAGDPYTKLILSDFYPNSRLTVDKTSTKVYIVDTTKNPGDQGYVVKDLEKTNHWTDNDAAATDDAALNAYAITLTDTETNGGLAVLNEQTKDNYANYAVVADVYFTVSANGNDENTPIVNKFKGIVGRDGQTPPDGEDPNKPPAVTPPGPGNPNGPDPKYPRSYYGNVNIKKTNVDEDVELENVEFNLYECTKDATAETYTIGNGATPLNTDPIKTLADQNVPEIKGLLATDYRNGSVNPNANTTAYCLVETKTAPGYELLVEPIGFQLPSDNPNATIALKNLSVKNVQENGNFNLPMTGGMGVIFILLGGAAALLFARLFSVFGRRNEA</sequence>
<accession>A0A1L7D188</accession>
<dbReference type="GO" id="GO:0005975">
    <property type="term" value="P:carbohydrate metabolic process"/>
    <property type="evidence" value="ECO:0007669"/>
    <property type="project" value="UniProtKB-ARBA"/>
</dbReference>
<dbReference type="OrthoDB" id="3199332at2"/>
<feature type="region of interest" description="Disordered" evidence="1">
    <location>
        <begin position="396"/>
        <end position="434"/>
    </location>
</feature>
<dbReference type="Gene3D" id="2.60.40.10">
    <property type="entry name" value="Immunoglobulins"/>
    <property type="match status" value="2"/>
</dbReference>
<organism evidence="6 7">
    <name type="scientific">Corynebacterium phocae</name>
    <dbReference type="NCBI Taxonomy" id="161895"/>
    <lineage>
        <taxon>Bacteria</taxon>
        <taxon>Bacillati</taxon>
        <taxon>Actinomycetota</taxon>
        <taxon>Actinomycetes</taxon>
        <taxon>Mycobacteriales</taxon>
        <taxon>Corynebacteriaceae</taxon>
        <taxon>Corynebacterium</taxon>
    </lineage>
</organism>
<dbReference type="RefSeq" id="WP_075732714.1">
    <property type="nucleotide sequence ID" value="NZ_CP009249.1"/>
</dbReference>
<dbReference type="Pfam" id="PF16555">
    <property type="entry name" value="GramPos_pilinD1"/>
    <property type="match status" value="1"/>
</dbReference>
<dbReference type="AlphaFoldDB" id="A0A1L7D188"/>
<gene>
    <name evidence="6" type="ORF">CPHO_01835</name>
</gene>
<dbReference type="InterPro" id="IPR048052">
    <property type="entry name" value="FM1-like"/>
</dbReference>
<feature type="compositionally biased region" description="Pro residues" evidence="1">
    <location>
        <begin position="413"/>
        <end position="430"/>
    </location>
</feature>
<feature type="chain" id="PRO_5038814505" evidence="3">
    <location>
        <begin position="30"/>
        <end position="602"/>
    </location>
</feature>
<keyword evidence="7" id="KW-1185">Reference proteome</keyword>
<keyword evidence="2" id="KW-0812">Transmembrane</keyword>
<dbReference type="NCBIfam" id="NF033902">
    <property type="entry name" value="iso_D2_wall_anc"/>
    <property type="match status" value="1"/>
</dbReference>
<feature type="region of interest" description="Disordered" evidence="1">
    <location>
        <begin position="64"/>
        <end position="83"/>
    </location>
</feature>
<dbReference type="Proteomes" id="UP000185491">
    <property type="component" value="Chromosome"/>
</dbReference>
<dbReference type="EMBL" id="CP009249">
    <property type="protein sequence ID" value="APT91854.1"/>
    <property type="molecule type" value="Genomic_DNA"/>
</dbReference>
<evidence type="ECO:0000259" key="5">
    <source>
        <dbReference type="Pfam" id="PF17802"/>
    </source>
</evidence>
<feature type="transmembrane region" description="Helical" evidence="2">
    <location>
        <begin position="568"/>
        <end position="590"/>
    </location>
</feature>
<protein>
    <submittedName>
        <fullName evidence="6">Uncharacterized protein</fullName>
    </submittedName>
</protein>
<evidence type="ECO:0000256" key="3">
    <source>
        <dbReference type="SAM" id="SignalP"/>
    </source>
</evidence>
<keyword evidence="2" id="KW-1133">Transmembrane helix</keyword>